<evidence type="ECO:0000256" key="1">
    <source>
        <dbReference type="SAM" id="Phobius"/>
    </source>
</evidence>
<sequence length="198" mass="21867">MLPYILRVLRAMLVSSLGFGGGIGLLVLIVILTSRNEPNAFWYGINVGLSLGAMFAVFMVAVLLPLDLSRHIFLSKGDKKQLWELEQTRELEVTGSAKQVLNACRQALLVVPYVNSVSDDVENLITRATASVSWRSAGEDMEVEITPKAPNQWLVKVVSKPRNKKVVFDYAKNFENVETFVSQFTEILGADHVVSGNA</sequence>
<proteinExistence type="predicted"/>
<organism evidence="2 3">
    <name type="scientific">Candidatus Obscuribacter phosphatis</name>
    <dbReference type="NCBI Taxonomy" id="1906157"/>
    <lineage>
        <taxon>Bacteria</taxon>
        <taxon>Bacillati</taxon>
        <taxon>Candidatus Melainabacteria</taxon>
        <taxon>Candidatus Obscuribacterales</taxon>
        <taxon>Candidatus Obscuribacteraceae</taxon>
        <taxon>Candidatus Obscuribacter</taxon>
    </lineage>
</organism>
<dbReference type="AlphaFoldDB" id="A0A8J7PGM1"/>
<feature type="transmembrane region" description="Helical" evidence="1">
    <location>
        <begin position="12"/>
        <end position="34"/>
    </location>
</feature>
<evidence type="ECO:0000313" key="2">
    <source>
        <dbReference type="EMBL" id="MBN8661163.1"/>
    </source>
</evidence>
<feature type="transmembrane region" description="Helical" evidence="1">
    <location>
        <begin position="40"/>
        <end position="66"/>
    </location>
</feature>
<keyword evidence="1" id="KW-1133">Transmembrane helix</keyword>
<protein>
    <submittedName>
        <fullName evidence="2">Uncharacterized protein</fullName>
    </submittedName>
</protein>
<accession>A0A8J7PGM1</accession>
<dbReference type="Proteomes" id="UP000664277">
    <property type="component" value="Unassembled WGS sequence"/>
</dbReference>
<reference evidence="2" key="1">
    <citation type="submission" date="2021-02" db="EMBL/GenBank/DDBJ databases">
        <title>Genome-Resolved Metagenomics of a Microbial Community Performing Photosynthetic Biological Nutrient Removal.</title>
        <authorList>
            <person name="Mcdaniel E.A."/>
        </authorList>
    </citation>
    <scope>NUCLEOTIDE SEQUENCE</scope>
    <source>
        <strain evidence="2">UWPOB_OBS1</strain>
    </source>
</reference>
<evidence type="ECO:0000313" key="3">
    <source>
        <dbReference type="Proteomes" id="UP000664277"/>
    </source>
</evidence>
<keyword evidence="1" id="KW-0812">Transmembrane</keyword>
<dbReference type="EMBL" id="JAFLCK010000017">
    <property type="protein sequence ID" value="MBN8661163.1"/>
    <property type="molecule type" value="Genomic_DNA"/>
</dbReference>
<name>A0A8J7PGM1_9BACT</name>
<comment type="caution">
    <text evidence="2">The sequence shown here is derived from an EMBL/GenBank/DDBJ whole genome shotgun (WGS) entry which is preliminary data.</text>
</comment>
<gene>
    <name evidence="2" type="ORF">J0M35_12420</name>
</gene>
<keyword evidence="1" id="KW-0472">Membrane</keyword>